<reference evidence="3" key="1">
    <citation type="journal article" date="2019" name="Int. J. Syst. Evol. Microbiol.">
        <title>The Global Catalogue of Microorganisms (GCM) 10K type strain sequencing project: providing services to taxonomists for standard genome sequencing and annotation.</title>
        <authorList>
            <consortium name="The Broad Institute Genomics Platform"/>
            <consortium name="The Broad Institute Genome Sequencing Center for Infectious Disease"/>
            <person name="Wu L."/>
            <person name="Ma J."/>
        </authorList>
    </citation>
    <scope>NUCLEOTIDE SEQUENCE [LARGE SCALE GENOMIC DNA]</scope>
    <source>
        <strain evidence="3">CCUG 53903</strain>
    </source>
</reference>
<dbReference type="Gene3D" id="3.10.180.10">
    <property type="entry name" value="2,3-Dihydroxybiphenyl 1,2-Dioxygenase, domain 1"/>
    <property type="match status" value="1"/>
</dbReference>
<sequence>MMDNTVTWFEVATDDPDGAQQFYGGLFGWTFAAGAEGPIDYRAIGYPGAEQPGGGLYNTKGEFPAHAVFHVQVASVEETCAKSEELGGKVVVKVIDDGAGTDFAYLRDVSGSLFGVFHRR</sequence>
<comment type="caution">
    <text evidence="2">The sequence shown here is derived from an EMBL/GenBank/DDBJ whole genome shotgun (WGS) entry which is preliminary data.</text>
</comment>
<dbReference type="InterPro" id="IPR037523">
    <property type="entry name" value="VOC_core"/>
</dbReference>
<dbReference type="CDD" id="cd07247">
    <property type="entry name" value="SgaA_N_like"/>
    <property type="match status" value="1"/>
</dbReference>
<keyword evidence="3" id="KW-1185">Reference proteome</keyword>
<dbReference type="Proteomes" id="UP001596058">
    <property type="component" value="Unassembled WGS sequence"/>
</dbReference>
<evidence type="ECO:0000313" key="3">
    <source>
        <dbReference type="Proteomes" id="UP001596058"/>
    </source>
</evidence>
<proteinExistence type="predicted"/>
<feature type="domain" description="VOC" evidence="1">
    <location>
        <begin position="5"/>
        <end position="119"/>
    </location>
</feature>
<dbReference type="PANTHER" id="PTHR33993">
    <property type="entry name" value="GLYOXALASE-RELATED"/>
    <property type="match status" value="1"/>
</dbReference>
<protein>
    <submittedName>
        <fullName evidence="2">VOC family protein</fullName>
    </submittedName>
</protein>
<dbReference type="PROSITE" id="PS51819">
    <property type="entry name" value="VOC"/>
    <property type="match status" value="1"/>
</dbReference>
<evidence type="ECO:0000313" key="2">
    <source>
        <dbReference type="EMBL" id="MFC5822829.1"/>
    </source>
</evidence>
<gene>
    <name evidence="2" type="ORF">ACFPZ3_03070</name>
</gene>
<dbReference type="SUPFAM" id="SSF54593">
    <property type="entry name" value="Glyoxalase/Bleomycin resistance protein/Dihydroxybiphenyl dioxygenase"/>
    <property type="match status" value="1"/>
</dbReference>
<accession>A0ABW1CB16</accession>
<dbReference type="InterPro" id="IPR041581">
    <property type="entry name" value="Glyoxalase_6"/>
</dbReference>
<dbReference type="EMBL" id="JBHSPA010000006">
    <property type="protein sequence ID" value="MFC5822829.1"/>
    <property type="molecule type" value="Genomic_DNA"/>
</dbReference>
<name>A0ABW1CB16_9ACTN</name>
<evidence type="ECO:0000259" key="1">
    <source>
        <dbReference type="PROSITE" id="PS51819"/>
    </source>
</evidence>
<dbReference type="Pfam" id="PF18029">
    <property type="entry name" value="Glyoxalase_6"/>
    <property type="match status" value="1"/>
</dbReference>
<organism evidence="2 3">
    <name type="scientific">Nonomuraea insulae</name>
    <dbReference type="NCBI Taxonomy" id="1616787"/>
    <lineage>
        <taxon>Bacteria</taxon>
        <taxon>Bacillati</taxon>
        <taxon>Actinomycetota</taxon>
        <taxon>Actinomycetes</taxon>
        <taxon>Streptosporangiales</taxon>
        <taxon>Streptosporangiaceae</taxon>
        <taxon>Nonomuraea</taxon>
    </lineage>
</organism>
<dbReference type="InterPro" id="IPR052164">
    <property type="entry name" value="Anthracycline_SecMetBiosynth"/>
</dbReference>
<dbReference type="InterPro" id="IPR029068">
    <property type="entry name" value="Glyas_Bleomycin-R_OHBP_Dase"/>
</dbReference>